<dbReference type="GO" id="GO:0000973">
    <property type="term" value="P:post-transcriptional tethering of RNA polymerase II gene DNA at nuclear periphery"/>
    <property type="evidence" value="ECO:0007669"/>
    <property type="project" value="TreeGrafter"/>
</dbReference>
<comment type="caution">
    <text evidence="3">The sequence shown here is derived from an EMBL/GenBank/DDBJ whole genome shotgun (WGS) entry which is preliminary data.</text>
</comment>
<keyword evidence="4" id="KW-1185">Reference proteome</keyword>
<reference evidence="3" key="1">
    <citation type="journal article" date="2023" name="PhytoFront">
        <title>Draft Genome Resources of Seven Strains of Tilletia horrida, Causal Agent of Kernel Smut of Rice.</title>
        <authorList>
            <person name="Khanal S."/>
            <person name="Antony Babu S."/>
            <person name="Zhou X.G."/>
        </authorList>
    </citation>
    <scope>NUCLEOTIDE SEQUENCE</scope>
    <source>
        <strain evidence="3">TX6</strain>
    </source>
</reference>
<dbReference type="Proteomes" id="UP001176517">
    <property type="component" value="Unassembled WGS sequence"/>
</dbReference>
<dbReference type="GO" id="GO:0016973">
    <property type="term" value="P:poly(A)+ mRNA export from nucleus"/>
    <property type="evidence" value="ECO:0007669"/>
    <property type="project" value="TreeGrafter"/>
</dbReference>
<proteinExistence type="inferred from homology"/>
<dbReference type="SMART" id="SM00753">
    <property type="entry name" value="PAM"/>
    <property type="match status" value="1"/>
</dbReference>
<organism evidence="3 4">
    <name type="scientific">Tilletia horrida</name>
    <dbReference type="NCBI Taxonomy" id="155126"/>
    <lineage>
        <taxon>Eukaryota</taxon>
        <taxon>Fungi</taxon>
        <taxon>Dikarya</taxon>
        <taxon>Basidiomycota</taxon>
        <taxon>Ustilaginomycotina</taxon>
        <taxon>Exobasidiomycetes</taxon>
        <taxon>Tilletiales</taxon>
        <taxon>Tilletiaceae</taxon>
        <taxon>Tilletia</taxon>
    </lineage>
</organism>
<dbReference type="Gene3D" id="1.10.10.10">
    <property type="entry name" value="Winged helix-like DNA-binding domain superfamily/Winged helix DNA-binding domain"/>
    <property type="match status" value="1"/>
</dbReference>
<dbReference type="PROSITE" id="PS50250">
    <property type="entry name" value="PCI"/>
    <property type="match status" value="1"/>
</dbReference>
<dbReference type="InterPro" id="IPR036388">
    <property type="entry name" value="WH-like_DNA-bd_sf"/>
</dbReference>
<dbReference type="EMBL" id="JAPDMZ010000175">
    <property type="protein sequence ID" value="KAK0546972.1"/>
    <property type="molecule type" value="Genomic_DNA"/>
</dbReference>
<dbReference type="GO" id="GO:0006368">
    <property type="term" value="P:transcription elongation by RNA polymerase II"/>
    <property type="evidence" value="ECO:0007669"/>
    <property type="project" value="TreeGrafter"/>
</dbReference>
<evidence type="ECO:0000313" key="4">
    <source>
        <dbReference type="Proteomes" id="UP001176517"/>
    </source>
</evidence>
<evidence type="ECO:0000256" key="1">
    <source>
        <dbReference type="ARBA" id="ARBA00025771"/>
    </source>
</evidence>
<comment type="similarity">
    <text evidence="1">Belongs to the CSN12 family.</text>
</comment>
<dbReference type="PANTHER" id="PTHR12732:SF0">
    <property type="entry name" value="PCI DOMAIN-CONTAINING PROTEIN 2"/>
    <property type="match status" value="1"/>
</dbReference>
<dbReference type="GO" id="GO:0003690">
    <property type="term" value="F:double-stranded DNA binding"/>
    <property type="evidence" value="ECO:0007669"/>
    <property type="project" value="InterPro"/>
</dbReference>
<dbReference type="PANTHER" id="PTHR12732">
    <property type="entry name" value="UNCHARACTERIZED PROTEASOME COMPONENT REGION PCI-CONTAINING"/>
    <property type="match status" value="1"/>
</dbReference>
<dbReference type="InterPro" id="IPR000717">
    <property type="entry name" value="PCI_dom"/>
</dbReference>
<gene>
    <name evidence="3" type="primary">CSN12</name>
    <name evidence="3" type="ORF">OC846_005052</name>
</gene>
<dbReference type="GO" id="GO:0003723">
    <property type="term" value="F:RNA binding"/>
    <property type="evidence" value="ECO:0007669"/>
    <property type="project" value="InterPro"/>
</dbReference>
<name>A0AAN6GRB2_9BASI</name>
<dbReference type="AlphaFoldDB" id="A0AAN6GRB2"/>
<dbReference type="GO" id="GO:0070390">
    <property type="term" value="C:transcription export complex 2"/>
    <property type="evidence" value="ECO:0007669"/>
    <property type="project" value="TreeGrafter"/>
</dbReference>
<evidence type="ECO:0000259" key="2">
    <source>
        <dbReference type="PROSITE" id="PS50250"/>
    </source>
</evidence>
<sequence>MLLPEFADAVIAATSSSSADHLAALFAVHSPLAHSLISNVRDRTPRHIVLGLRACNGFLTSPWDDLCLRHVECLHHLSSIPPRVVGAHPSMQQLAIEAEALSNATKAHAEVISLYLRVFGSLQSGRWAIPFLRLLLHDHRRLSHDADRASAAAALAAVSISNGGAAASSSTGASAPIPAVNSSHKPNAHTEEFARQLNKAFSACVADRASPIEFSRKWGTYEVVGLIFRVYFKLKTSHLCKNIIRALNAADIPPLEAFPRAHQVTFRYYIGVLAFQGEEYPKAEQELQWCLNNCLTVATHNQQMILTYLIPTRLLRGYLPSPYLLSLFPHLDKVYTPLSTAMRAPNPFLYTSTLLSDPYIERALVRSRTYLACERAREVGVRALFQKCWRANGSKSRLPVGMLGAVLKLAADRSRNSGSKRPAVAEAGTGAMELDEIEEDGLSQEEVEWQVAVMIAKGYVKGYISHSHQMVVLSQQEPFPKLSAVPLAVT</sequence>
<accession>A0AAN6GRB2</accession>
<protein>
    <submittedName>
        <fullName evidence="3">COP9 signalosome (CSN) subunit</fullName>
    </submittedName>
</protein>
<dbReference type="InterPro" id="IPR045114">
    <property type="entry name" value="Csn12-like"/>
</dbReference>
<feature type="domain" description="PCI" evidence="2">
    <location>
        <begin position="264"/>
        <end position="478"/>
    </location>
</feature>
<evidence type="ECO:0000313" key="3">
    <source>
        <dbReference type="EMBL" id="KAK0546972.1"/>
    </source>
</evidence>